<dbReference type="InParanoid" id="Q2GZ60"/>
<dbReference type="OrthoDB" id="5005275at2759"/>
<dbReference type="HOGENOM" id="CLU_721602_0_0_1"/>
<dbReference type="eggNOG" id="ENOG502RISZ">
    <property type="taxonomic scope" value="Eukaryota"/>
</dbReference>
<keyword evidence="3" id="KW-1185">Reference proteome</keyword>
<reference evidence="3" key="1">
    <citation type="journal article" date="2015" name="Genome Announc.">
        <title>Draft genome sequence of the cellulolytic fungus Chaetomium globosum.</title>
        <authorList>
            <person name="Cuomo C.A."/>
            <person name="Untereiner W.A."/>
            <person name="Ma L.-J."/>
            <person name="Grabherr M."/>
            <person name="Birren B.W."/>
        </authorList>
    </citation>
    <scope>NUCLEOTIDE SEQUENCE [LARGE SCALE GENOMIC DNA]</scope>
    <source>
        <strain evidence="3">ATCC 6205 / CBS 148.51 / DSM 1962 / NBRC 6347 / NRRL 1970</strain>
    </source>
</reference>
<evidence type="ECO:0000313" key="3">
    <source>
        <dbReference type="Proteomes" id="UP000001056"/>
    </source>
</evidence>
<dbReference type="EMBL" id="CH408032">
    <property type="protein sequence ID" value="EAQ88567.1"/>
    <property type="molecule type" value="Genomic_DNA"/>
</dbReference>
<dbReference type="Proteomes" id="UP000001056">
    <property type="component" value="Unassembled WGS sequence"/>
</dbReference>
<dbReference type="GeneID" id="4392278"/>
<evidence type="ECO:0000256" key="1">
    <source>
        <dbReference type="SAM" id="MobiDB-lite"/>
    </source>
</evidence>
<feature type="compositionally biased region" description="Low complexity" evidence="1">
    <location>
        <begin position="252"/>
        <end position="269"/>
    </location>
</feature>
<organism evidence="2 3">
    <name type="scientific">Chaetomium globosum (strain ATCC 6205 / CBS 148.51 / DSM 1962 / NBRC 6347 / NRRL 1970)</name>
    <name type="common">Soil fungus</name>
    <dbReference type="NCBI Taxonomy" id="306901"/>
    <lineage>
        <taxon>Eukaryota</taxon>
        <taxon>Fungi</taxon>
        <taxon>Dikarya</taxon>
        <taxon>Ascomycota</taxon>
        <taxon>Pezizomycotina</taxon>
        <taxon>Sordariomycetes</taxon>
        <taxon>Sordariomycetidae</taxon>
        <taxon>Sordariales</taxon>
        <taxon>Chaetomiaceae</taxon>
        <taxon>Chaetomium</taxon>
    </lineage>
</organism>
<sequence length="354" mass="38364">MLNAEAKIETLEEDWEGKWFSIVARLFPNKLTFQGVGFSGWETDESQSAQVALALPRDDGLTPVIPRQLGGPDQTAPWPSTSAHVSFARPVDLDTFHIKQGVWPRPLVKTSVFVKLGSYLQSENDRPPREGIHICHVLVLFPVDQQPWKSLAGWMRTAANPFPKGSWIACSGRLLGVLDRDLIQGPRKADPTVRILVILADSWELIRQNSPSTNNTPTPKSSDPVGNLPTTPRSAGPGAVASRNPFSSLGRAQNPTSSPQNPSSSPVAPETAEREAIEPPSSPGAQLDSITADPDQMPTDGDDSNDGSDTEELLDAQLVSSSSTPTKKRKEPSSPEPARSKRSTAGRKKARLYD</sequence>
<evidence type="ECO:0000313" key="2">
    <source>
        <dbReference type="EMBL" id="EAQ88567.1"/>
    </source>
</evidence>
<protein>
    <submittedName>
        <fullName evidence="2">Uncharacterized protein</fullName>
    </submittedName>
</protein>
<proteinExistence type="predicted"/>
<dbReference type="VEuPathDB" id="FungiDB:CHGG_05186"/>
<accession>Q2GZ60</accession>
<gene>
    <name evidence="2" type="ORF">CHGG_05186</name>
</gene>
<dbReference type="AlphaFoldDB" id="Q2GZ60"/>
<name>Q2GZ60_CHAGB</name>
<feature type="region of interest" description="Disordered" evidence="1">
    <location>
        <begin position="208"/>
        <end position="354"/>
    </location>
</feature>
<feature type="compositionally biased region" description="Acidic residues" evidence="1">
    <location>
        <begin position="300"/>
        <end position="314"/>
    </location>
</feature>
<dbReference type="OMA" id="VVPDTWT"/>
<feature type="compositionally biased region" description="Basic residues" evidence="1">
    <location>
        <begin position="340"/>
        <end position="354"/>
    </location>
</feature>
<dbReference type="RefSeq" id="XP_001224400.1">
    <property type="nucleotide sequence ID" value="XM_001224399.1"/>
</dbReference>
<feature type="compositionally biased region" description="Polar residues" evidence="1">
    <location>
        <begin position="208"/>
        <end position="221"/>
    </location>
</feature>